<feature type="transmembrane region" description="Helical" evidence="1">
    <location>
        <begin position="21"/>
        <end position="49"/>
    </location>
</feature>
<organism evidence="2 3">
    <name type="scientific">Parashewanella spongiae</name>
    <dbReference type="NCBI Taxonomy" id="342950"/>
    <lineage>
        <taxon>Bacteria</taxon>
        <taxon>Pseudomonadati</taxon>
        <taxon>Pseudomonadota</taxon>
        <taxon>Gammaproteobacteria</taxon>
        <taxon>Alteromonadales</taxon>
        <taxon>Shewanellaceae</taxon>
        <taxon>Parashewanella</taxon>
    </lineage>
</organism>
<dbReference type="Proteomes" id="UP000273022">
    <property type="component" value="Unassembled WGS sequence"/>
</dbReference>
<gene>
    <name evidence="2" type="ORF">D5R81_04800</name>
</gene>
<reference evidence="2 3" key="1">
    <citation type="submission" date="2018-09" db="EMBL/GenBank/DDBJ databases">
        <title>Phylogeny of the Shewanellaceae, and recommendation for two new genera, Pseudoshewanella and Parashewanella.</title>
        <authorList>
            <person name="Wang G."/>
        </authorList>
    </citation>
    <scope>NUCLEOTIDE SEQUENCE [LARGE SCALE GENOMIC DNA]</scope>
    <source>
        <strain evidence="2 3">KCTC 22492</strain>
    </source>
</reference>
<keyword evidence="1" id="KW-0472">Membrane</keyword>
<dbReference type="AlphaFoldDB" id="A0A3A6U9C4"/>
<keyword evidence="3" id="KW-1185">Reference proteome</keyword>
<dbReference type="EMBL" id="QYYH01000020">
    <property type="protein sequence ID" value="RJY18536.1"/>
    <property type="molecule type" value="Genomic_DNA"/>
</dbReference>
<evidence type="ECO:0000256" key="1">
    <source>
        <dbReference type="SAM" id="Phobius"/>
    </source>
</evidence>
<sequence length="87" mass="10099">MLQCHFSNIVKTYLRRGWFDLNLYKVVVMYFMSKIINLLISVLPVYLMWNWVVPDIFSLPSIGFFQAAGLILLVQFLTPTGLIKLGE</sequence>
<keyword evidence="1" id="KW-0812">Transmembrane</keyword>
<name>A0A3A6U9C4_9GAMM</name>
<feature type="transmembrane region" description="Helical" evidence="1">
    <location>
        <begin position="61"/>
        <end position="83"/>
    </location>
</feature>
<proteinExistence type="predicted"/>
<evidence type="ECO:0000313" key="2">
    <source>
        <dbReference type="EMBL" id="RJY18536.1"/>
    </source>
</evidence>
<evidence type="ECO:0000313" key="3">
    <source>
        <dbReference type="Proteomes" id="UP000273022"/>
    </source>
</evidence>
<keyword evidence="1" id="KW-1133">Transmembrane helix</keyword>
<comment type="caution">
    <text evidence="2">The sequence shown here is derived from an EMBL/GenBank/DDBJ whole genome shotgun (WGS) entry which is preliminary data.</text>
</comment>
<protein>
    <submittedName>
        <fullName evidence="2">Uncharacterized protein</fullName>
    </submittedName>
</protein>
<accession>A0A3A6U9C4</accession>